<evidence type="ECO:0000313" key="2">
    <source>
        <dbReference type="Proteomes" id="UP000494162"/>
    </source>
</evidence>
<evidence type="ECO:0000313" key="1">
    <source>
        <dbReference type="EMBL" id="VWB12358.1"/>
    </source>
</evidence>
<protein>
    <submittedName>
        <fullName evidence="1">Uncharacterized protein</fullName>
    </submittedName>
</protein>
<proteinExistence type="predicted"/>
<dbReference type="Proteomes" id="UP000494162">
    <property type="component" value="Unassembled WGS sequence"/>
</dbReference>
<organism evidence="1 2">
    <name type="scientific">Burkholderia pseudomultivorans</name>
    <dbReference type="NCBI Taxonomy" id="1207504"/>
    <lineage>
        <taxon>Bacteria</taxon>
        <taxon>Pseudomonadati</taxon>
        <taxon>Pseudomonadota</taxon>
        <taxon>Betaproteobacteria</taxon>
        <taxon>Burkholderiales</taxon>
        <taxon>Burkholderiaceae</taxon>
        <taxon>Burkholderia</taxon>
        <taxon>Burkholderia cepacia complex</taxon>
    </lineage>
</organism>
<accession>A0A6P2H5I0</accession>
<name>A0A6P2H5I0_9BURK</name>
<reference evidence="1 2" key="1">
    <citation type="submission" date="2019-09" db="EMBL/GenBank/DDBJ databases">
        <authorList>
            <person name="Depoorter E."/>
        </authorList>
    </citation>
    <scope>NUCLEOTIDE SEQUENCE [LARGE SCALE GENOMIC DNA]</scope>
    <source>
        <strain evidence="1">LMG 26883</strain>
    </source>
</reference>
<dbReference type="EMBL" id="CABVPP010000001">
    <property type="protein sequence ID" value="VWB12358.1"/>
    <property type="molecule type" value="Genomic_DNA"/>
</dbReference>
<gene>
    <name evidence="1" type="ORF">BPS26883_00416</name>
</gene>
<dbReference type="AlphaFoldDB" id="A0A6P2H5I0"/>
<sequence length="68" mass="7896">MGQMPGKLRSLRDNLYRLSIGIADICFSSLVRIANTRQYDPLPVVQSFFCYRMIDKVIQPLTKRGKLY</sequence>